<dbReference type="EMBL" id="CP016808">
    <property type="protein sequence ID" value="ANY67700.1"/>
    <property type="molecule type" value="Genomic_DNA"/>
</dbReference>
<organism evidence="2">
    <name type="scientific">Paenibacillus sp. BIHB 4019</name>
    <dbReference type="NCBI Taxonomy" id="1870819"/>
    <lineage>
        <taxon>Bacteria</taxon>
        <taxon>Bacillati</taxon>
        <taxon>Bacillota</taxon>
        <taxon>Bacilli</taxon>
        <taxon>Bacillales</taxon>
        <taxon>Paenibacillaceae</taxon>
        <taxon>Paenibacillus</taxon>
    </lineage>
</organism>
<proteinExistence type="predicted"/>
<evidence type="ECO:0000259" key="1">
    <source>
        <dbReference type="Pfam" id="PF23969"/>
    </source>
</evidence>
<dbReference type="Pfam" id="PF23969">
    <property type="entry name" value="DUF7296"/>
    <property type="match status" value="1"/>
</dbReference>
<sequence>MYYTFIQNNSGGYFDSNSDVCEYVIIEANNAKHANDRATEIGLYFDGAGDCPCCGNRWDEQWDDAEGTETPLIYRESVYELFKGIFRAKCIIHRLDGSKEAVEFK</sequence>
<protein>
    <recommendedName>
        <fullName evidence="1">DUF7296 domain-containing protein</fullName>
    </recommendedName>
</protein>
<name>A0A1B2DIY5_9BACL</name>
<dbReference type="InterPro" id="IPR055720">
    <property type="entry name" value="DUF7296"/>
</dbReference>
<accession>A0A1B2DIY5</accession>
<reference evidence="2" key="1">
    <citation type="submission" date="2016-08" db="EMBL/GenBank/DDBJ databases">
        <title>Complete Genome Seqeunce of Paenibacillus sp. BIHB 4019 from tea rhizoplane.</title>
        <authorList>
            <person name="Thakur R."/>
            <person name="Swarnkar M.K."/>
            <person name="Gulati A."/>
        </authorList>
    </citation>
    <scope>NUCLEOTIDE SEQUENCE [LARGE SCALE GENOMIC DNA]</scope>
    <source>
        <strain evidence="2">BIHB4019</strain>
    </source>
</reference>
<evidence type="ECO:0000313" key="2">
    <source>
        <dbReference type="EMBL" id="ANY67700.1"/>
    </source>
</evidence>
<gene>
    <name evidence="2" type="ORF">BBD42_15420</name>
</gene>
<dbReference type="RefSeq" id="WP_099518880.1">
    <property type="nucleotide sequence ID" value="NZ_CP016808.1"/>
</dbReference>
<dbReference type="AlphaFoldDB" id="A0A1B2DIY5"/>
<feature type="domain" description="DUF7296" evidence="1">
    <location>
        <begin position="1"/>
        <end position="103"/>
    </location>
</feature>